<dbReference type="AlphaFoldDB" id="A0A2K5YCL1"/>
<dbReference type="GeneTree" id="ENSGT00940000157195"/>
<feature type="region of interest" description="Disordered" evidence="1">
    <location>
        <begin position="1"/>
        <end position="82"/>
    </location>
</feature>
<protein>
    <submittedName>
        <fullName evidence="2">Septin 9</fullName>
    </submittedName>
</protein>
<accession>A0A2K5YCL1</accession>
<dbReference type="Ensembl" id="ENSMLET00000036729.1">
    <property type="protein sequence ID" value="ENSMLEP00000013289.1"/>
    <property type="gene ID" value="ENSMLEG00000030788.1"/>
</dbReference>
<sequence length="176" mass="18651">MPKPAEALTAPSPAQTLENSEPAPVSQLQSRLEPKPQAPVAEAAPRSQEATETAPSCVGDMADTPRDAGLKQVPAPRNEKAPVDFGYVGIDSILEQMRRKAMKQGFEFNIMVVGESSPRLNQPQPPGRVHKPLGLVFPSVKQGQMASDIACACCAWEEPTASSGSSEGPVLHMQGP</sequence>
<evidence type="ECO:0000313" key="3">
    <source>
        <dbReference type="Proteomes" id="UP000233140"/>
    </source>
</evidence>
<name>A0A2K5YCL1_MANLE</name>
<gene>
    <name evidence="2" type="primary">SEPTIN9</name>
</gene>
<evidence type="ECO:0000256" key="1">
    <source>
        <dbReference type="SAM" id="MobiDB-lite"/>
    </source>
</evidence>
<keyword evidence="3" id="KW-1185">Reference proteome</keyword>
<organism evidence="2 3">
    <name type="scientific">Mandrillus leucophaeus</name>
    <name type="common">Drill</name>
    <name type="synonym">Papio leucophaeus</name>
    <dbReference type="NCBI Taxonomy" id="9568"/>
    <lineage>
        <taxon>Eukaryota</taxon>
        <taxon>Metazoa</taxon>
        <taxon>Chordata</taxon>
        <taxon>Craniata</taxon>
        <taxon>Vertebrata</taxon>
        <taxon>Euteleostomi</taxon>
        <taxon>Mammalia</taxon>
        <taxon>Eutheria</taxon>
        <taxon>Euarchontoglires</taxon>
        <taxon>Primates</taxon>
        <taxon>Haplorrhini</taxon>
        <taxon>Catarrhini</taxon>
        <taxon>Cercopithecidae</taxon>
        <taxon>Cercopithecinae</taxon>
        <taxon>Mandrillus</taxon>
    </lineage>
</organism>
<proteinExistence type="predicted"/>
<dbReference type="Gene3D" id="3.40.50.300">
    <property type="entry name" value="P-loop containing nucleotide triphosphate hydrolases"/>
    <property type="match status" value="1"/>
</dbReference>
<reference evidence="2" key="1">
    <citation type="submission" date="2025-08" db="UniProtKB">
        <authorList>
            <consortium name="Ensembl"/>
        </authorList>
    </citation>
    <scope>IDENTIFICATION</scope>
</reference>
<evidence type="ECO:0000313" key="2">
    <source>
        <dbReference type="Ensembl" id="ENSMLEP00000013289.1"/>
    </source>
</evidence>
<dbReference type="Proteomes" id="UP000233140">
    <property type="component" value="Unassembled WGS sequence"/>
</dbReference>
<reference evidence="2" key="2">
    <citation type="submission" date="2025-09" db="UniProtKB">
        <authorList>
            <consortium name="Ensembl"/>
        </authorList>
    </citation>
    <scope>IDENTIFICATION</scope>
</reference>
<dbReference type="InterPro" id="IPR027417">
    <property type="entry name" value="P-loop_NTPase"/>
</dbReference>
<dbReference type="PANTHER" id="PTHR18884">
    <property type="entry name" value="SEPTIN"/>
    <property type="match status" value="1"/>
</dbReference>